<comment type="caution">
    <text evidence="1">The sequence shown here is derived from an EMBL/GenBank/DDBJ whole genome shotgun (WGS) entry which is preliminary data.</text>
</comment>
<reference evidence="1 2" key="1">
    <citation type="journal article" date="2020" name="Mol. Biol. Evol.">
        <title>Interspecific Gene Flow and the Evolution of Specialization in Black and White Rhinoceros.</title>
        <authorList>
            <person name="Moodley Y."/>
            <person name="Westbury M.V."/>
            <person name="Russo I.M."/>
            <person name="Gopalakrishnan S."/>
            <person name="Rakotoarivelo A."/>
            <person name="Olsen R.A."/>
            <person name="Prost S."/>
            <person name="Tunstall T."/>
            <person name="Ryder O.A."/>
            <person name="Dalen L."/>
            <person name="Bruford M.W."/>
        </authorList>
    </citation>
    <scope>NUCLEOTIDE SEQUENCE [LARGE SCALE GENOMIC DNA]</scope>
    <source>
        <strain evidence="1">SBR-YM</strain>
        <tissue evidence="1">Skin</tissue>
    </source>
</reference>
<accession>A0A7J7EL32</accession>
<name>A0A7J7EL32_DICBM</name>
<dbReference type="EMBL" id="JACDTQ010002715">
    <property type="protein sequence ID" value="KAF5916397.1"/>
    <property type="molecule type" value="Genomic_DNA"/>
</dbReference>
<gene>
    <name evidence="1" type="ORF">HPG69_017632</name>
</gene>
<dbReference type="AlphaFoldDB" id="A0A7J7EL32"/>
<keyword evidence="2" id="KW-1185">Reference proteome</keyword>
<evidence type="ECO:0000313" key="1">
    <source>
        <dbReference type="EMBL" id="KAF5916397.1"/>
    </source>
</evidence>
<protein>
    <submittedName>
        <fullName evidence="1">Uncharacterized protein</fullName>
    </submittedName>
</protein>
<proteinExistence type="predicted"/>
<dbReference type="Proteomes" id="UP000551758">
    <property type="component" value="Unassembled WGS sequence"/>
</dbReference>
<evidence type="ECO:0000313" key="2">
    <source>
        <dbReference type="Proteomes" id="UP000551758"/>
    </source>
</evidence>
<sequence length="111" mass="11739">MAEAMVGRAAPTPARGLSLGVKCRFAHDRKIFQTLIQLSAPTAPGHLEWRPHHLEPLVALLGPHLGLTYKDSGPTYLPSAAVGWGWAGACQDMEPGLEELASKAEEVGGSS</sequence>
<organism evidence="1 2">
    <name type="scientific">Diceros bicornis minor</name>
    <name type="common">South-central black rhinoceros</name>
    <dbReference type="NCBI Taxonomy" id="77932"/>
    <lineage>
        <taxon>Eukaryota</taxon>
        <taxon>Metazoa</taxon>
        <taxon>Chordata</taxon>
        <taxon>Craniata</taxon>
        <taxon>Vertebrata</taxon>
        <taxon>Euteleostomi</taxon>
        <taxon>Mammalia</taxon>
        <taxon>Eutheria</taxon>
        <taxon>Laurasiatheria</taxon>
        <taxon>Perissodactyla</taxon>
        <taxon>Rhinocerotidae</taxon>
        <taxon>Diceros</taxon>
    </lineage>
</organism>